<reference evidence="3" key="1">
    <citation type="journal article" date="2014" name="Int. J. Syst. Evol. Microbiol.">
        <title>Complete genome sequence of Corynebacterium casei LMG S-19264T (=DSM 44701T), isolated from a smear-ripened cheese.</title>
        <authorList>
            <consortium name="US DOE Joint Genome Institute (JGI-PGF)"/>
            <person name="Walter F."/>
            <person name="Albersmeier A."/>
            <person name="Kalinowski J."/>
            <person name="Ruckert C."/>
        </authorList>
    </citation>
    <scope>NUCLEOTIDE SEQUENCE</scope>
    <source>
        <strain evidence="3">CGMCC 4.7403</strain>
    </source>
</reference>
<protein>
    <recommendedName>
        <fullName evidence="2">DUF6891 domain-containing protein</fullName>
    </recommendedName>
</protein>
<dbReference type="InterPro" id="IPR054186">
    <property type="entry name" value="DUF6891"/>
</dbReference>
<accession>A0A919GH42</accession>
<evidence type="ECO:0000313" key="4">
    <source>
        <dbReference type="Proteomes" id="UP000603227"/>
    </source>
</evidence>
<comment type="caution">
    <text evidence="3">The sequence shown here is derived from an EMBL/GenBank/DDBJ whole genome shotgun (WGS) entry which is preliminary data.</text>
</comment>
<proteinExistence type="predicted"/>
<dbReference type="Pfam" id="PF21831">
    <property type="entry name" value="DUF6891"/>
    <property type="match status" value="1"/>
</dbReference>
<evidence type="ECO:0000259" key="2">
    <source>
        <dbReference type="Pfam" id="PF21831"/>
    </source>
</evidence>
<evidence type="ECO:0000313" key="3">
    <source>
        <dbReference type="EMBL" id="GHH84682.1"/>
    </source>
</evidence>
<reference evidence="3" key="2">
    <citation type="submission" date="2020-09" db="EMBL/GenBank/DDBJ databases">
        <authorList>
            <person name="Sun Q."/>
            <person name="Zhou Y."/>
        </authorList>
    </citation>
    <scope>NUCLEOTIDE SEQUENCE</scope>
    <source>
        <strain evidence="3">CGMCC 4.7403</strain>
    </source>
</reference>
<feature type="domain" description="DUF6891" evidence="2">
    <location>
        <begin position="141"/>
        <end position="324"/>
    </location>
</feature>
<dbReference type="AlphaFoldDB" id="A0A919GH42"/>
<gene>
    <name evidence="3" type="ORF">GCM10017771_14500</name>
</gene>
<dbReference type="Proteomes" id="UP000603227">
    <property type="component" value="Unassembled WGS sequence"/>
</dbReference>
<sequence length="326" mass="36296">MVGGMKIYGGDPTGTSDTSDASELAVKIETENWQKHARVSAERLRELVCRIGGDGDRFLVAQRIPDVPDVFIQVWHEEGSGEYQLEHREGRDRFFGAVLSDRERVAEAMTGWARRTEDWDSGIEWTPVEHDAPEDVPELPKDVREEVEERVRELLACGYGDRTQLSEAAEEYLVDGDHRPVSRAQARELVDRLWVERLTEQETWEGITDPERITRAFETLQTEHGITARENFTCCRNCGTSEIGAESADGARGFVFFHSQCTEGAAAGHGLMLLYGGFDGSADTTTTVGHEVVAALAAEGLSTEWDGDPTRAITVTPLDWRKRLVG</sequence>
<organism evidence="3 4">
    <name type="scientific">Streptomyces capitiformicae</name>
    <dbReference type="NCBI Taxonomy" id="2014920"/>
    <lineage>
        <taxon>Bacteria</taxon>
        <taxon>Bacillati</taxon>
        <taxon>Actinomycetota</taxon>
        <taxon>Actinomycetes</taxon>
        <taxon>Kitasatosporales</taxon>
        <taxon>Streptomycetaceae</taxon>
        <taxon>Streptomyces</taxon>
    </lineage>
</organism>
<evidence type="ECO:0000256" key="1">
    <source>
        <dbReference type="SAM" id="MobiDB-lite"/>
    </source>
</evidence>
<keyword evidence="4" id="KW-1185">Reference proteome</keyword>
<name>A0A919GH42_9ACTN</name>
<feature type="region of interest" description="Disordered" evidence="1">
    <location>
        <begin position="1"/>
        <end position="21"/>
    </location>
</feature>
<dbReference type="EMBL" id="BNAT01000004">
    <property type="protein sequence ID" value="GHH84682.1"/>
    <property type="molecule type" value="Genomic_DNA"/>
</dbReference>